<evidence type="ECO:0000256" key="9">
    <source>
        <dbReference type="SAM" id="MobiDB-lite"/>
    </source>
</evidence>
<evidence type="ECO:0000259" key="10">
    <source>
        <dbReference type="PROSITE" id="PS50893"/>
    </source>
</evidence>
<dbReference type="OrthoDB" id="501320at2"/>
<dbReference type="SUPFAM" id="SSF52540">
    <property type="entry name" value="P-loop containing nucleoside triphosphate hydrolases"/>
    <property type="match status" value="2"/>
</dbReference>
<organism evidence="11">
    <name type="scientific">Paenibacillus ihbetae</name>
    <dbReference type="NCBI Taxonomy" id="1870820"/>
    <lineage>
        <taxon>Bacteria</taxon>
        <taxon>Bacillati</taxon>
        <taxon>Bacillota</taxon>
        <taxon>Bacilli</taxon>
        <taxon>Bacillales</taxon>
        <taxon>Paenibacillaceae</taxon>
        <taxon>Paenibacillus</taxon>
    </lineage>
</organism>
<dbReference type="PROSITE" id="PS50893">
    <property type="entry name" value="ABC_TRANSPORTER_2"/>
    <property type="match status" value="2"/>
</dbReference>
<dbReference type="GO" id="GO:0016887">
    <property type="term" value="F:ATP hydrolysis activity"/>
    <property type="evidence" value="ECO:0007669"/>
    <property type="project" value="InterPro"/>
</dbReference>
<dbReference type="PROSITE" id="PS00211">
    <property type="entry name" value="ABC_TRANSPORTER_1"/>
    <property type="match status" value="1"/>
</dbReference>
<feature type="region of interest" description="Disordered" evidence="9">
    <location>
        <begin position="571"/>
        <end position="609"/>
    </location>
</feature>
<name>A0A1B2E3G1_9BACL</name>
<dbReference type="SMART" id="SM00382">
    <property type="entry name" value="AAA"/>
    <property type="match status" value="2"/>
</dbReference>
<feature type="compositionally biased region" description="Basic and acidic residues" evidence="9">
    <location>
        <begin position="585"/>
        <end position="609"/>
    </location>
</feature>
<dbReference type="CDD" id="cd03225">
    <property type="entry name" value="ABC_cobalt_CbiO_domain1"/>
    <property type="match status" value="2"/>
</dbReference>
<proteinExistence type="inferred from homology"/>
<protein>
    <submittedName>
        <fullName evidence="11">ABC transporter</fullName>
    </submittedName>
</protein>
<reference evidence="12 13" key="2">
    <citation type="submission" date="2016-12" db="EMBL/GenBank/DDBJ databases">
        <title>Genome sequencing and description of Paenibacillus sp. nov. from high altitude lake in the Indian Trans- Himalayas.</title>
        <authorList>
            <person name="Kiran S."/>
            <person name="Swarnkar M.K."/>
            <person name="Rana A."/>
            <person name="Tewari R."/>
            <person name="Gulati A."/>
        </authorList>
    </citation>
    <scope>NUCLEOTIDE SEQUENCE [LARGE SCALE GENOMIC DNA]</scope>
    <source>
        <strain evidence="12 13">IHBB 9951</strain>
    </source>
</reference>
<dbReference type="PANTHER" id="PTHR43553">
    <property type="entry name" value="HEAVY METAL TRANSPORTER"/>
    <property type="match status" value="1"/>
</dbReference>
<comment type="subcellular location">
    <subcellularLocation>
        <location evidence="1">Cell membrane</location>
        <topology evidence="1">Peripheral membrane protein</topology>
    </subcellularLocation>
</comment>
<dbReference type="Proteomes" id="UP000189059">
    <property type="component" value="Unassembled WGS sequence"/>
</dbReference>
<evidence type="ECO:0000313" key="12">
    <source>
        <dbReference type="EMBL" id="OOC63319.1"/>
    </source>
</evidence>
<accession>A0A1B2E3G1</accession>
<dbReference type="InterPro" id="IPR003593">
    <property type="entry name" value="AAA+_ATPase"/>
</dbReference>
<dbReference type="GO" id="GO:0005524">
    <property type="term" value="F:ATP binding"/>
    <property type="evidence" value="ECO:0007669"/>
    <property type="project" value="UniProtKB-KW"/>
</dbReference>
<keyword evidence="7" id="KW-1278">Translocase</keyword>
<dbReference type="GO" id="GO:0043190">
    <property type="term" value="C:ATP-binding cassette (ABC) transporter complex"/>
    <property type="evidence" value="ECO:0007669"/>
    <property type="project" value="TreeGrafter"/>
</dbReference>
<evidence type="ECO:0000256" key="6">
    <source>
        <dbReference type="ARBA" id="ARBA00022840"/>
    </source>
</evidence>
<dbReference type="GO" id="GO:0042626">
    <property type="term" value="F:ATPase-coupled transmembrane transporter activity"/>
    <property type="evidence" value="ECO:0007669"/>
    <property type="project" value="TreeGrafter"/>
</dbReference>
<sequence length="609" mass="66857">MSKTLTDLPGNTVDASNDPQAEPAVYVEGLRLKYPGEERLMFKDLSFSAARGEKVLLLGPSGCGKSTLLQVLSGMIPRATEVPMKCEAQKLPASWGYVFQDPDTQFCMPFVDEELAFVLENQCVPREQMEERMQAALHAVGLELESLHVKIAHLSQGMKQRLALASALLLEPEVLFLDEPSALLDPEGREQIWTAVKAVSSGRTLIIVEHRIEEMAEYADRVVLFGPDGAILGEGTPADVFARYSRELKEFGIWYPGVWDDYAQSPSGREIFAPLEASSGASSGASSSASSGGSRQDDSFAGDLGTAAQIQNRERLYSGEESGRLNVADFTSAEQSKPAVQLAEFSGKRWDKAVITVQGAEVYPGDFIAIVGPNGAGKSSLLLSLMGLLNAEGRYLLGGEEVPLGKGRRNRKQKERMLRRIGFVFQNPELQFVTERVSDEVAYSLLVDGMSSDEAAEQASRTLERFGLDGKESRHPYQLSTGQKRRLSVATAMARQPAVLLLDEPTFGQDARNTFAILEMCERLRRAGTAIMMVTHEMRIAEQAATHIWEIRQGQLVSCMASPRLAARRAPGFQENGYPPMWSEGEAKEYAAREENKESSGKPYAEVRS</sequence>
<dbReference type="RefSeq" id="WP_077568052.1">
    <property type="nucleotide sequence ID" value="NZ_CP016809.1"/>
</dbReference>
<evidence type="ECO:0000256" key="8">
    <source>
        <dbReference type="ARBA" id="ARBA00023136"/>
    </source>
</evidence>
<evidence type="ECO:0000256" key="2">
    <source>
        <dbReference type="ARBA" id="ARBA00005417"/>
    </source>
</evidence>
<evidence type="ECO:0000256" key="5">
    <source>
        <dbReference type="ARBA" id="ARBA00022741"/>
    </source>
</evidence>
<dbReference type="Gene3D" id="3.40.50.300">
    <property type="entry name" value="P-loop containing nucleotide triphosphate hydrolases"/>
    <property type="match status" value="2"/>
</dbReference>
<evidence type="ECO:0000256" key="4">
    <source>
        <dbReference type="ARBA" id="ARBA00022475"/>
    </source>
</evidence>
<feature type="region of interest" description="Disordered" evidence="9">
    <location>
        <begin position="282"/>
        <end position="301"/>
    </location>
</feature>
<comment type="similarity">
    <text evidence="2">Belongs to the ABC transporter superfamily.</text>
</comment>
<evidence type="ECO:0000313" key="13">
    <source>
        <dbReference type="Proteomes" id="UP000189059"/>
    </source>
</evidence>
<dbReference type="AlphaFoldDB" id="A0A1B2E3G1"/>
<gene>
    <name evidence="12" type="ORF">BBD40_16490</name>
    <name evidence="11" type="ORF">BBD41_19065</name>
</gene>
<dbReference type="InterPro" id="IPR027417">
    <property type="entry name" value="P-loop_NTPase"/>
</dbReference>
<feature type="domain" description="ABC transporter" evidence="10">
    <location>
        <begin position="340"/>
        <end position="578"/>
    </location>
</feature>
<dbReference type="EMBL" id="MRVI01000001">
    <property type="protein sequence ID" value="OOC63319.1"/>
    <property type="molecule type" value="Genomic_DNA"/>
</dbReference>
<feature type="compositionally biased region" description="Low complexity" evidence="9">
    <location>
        <begin position="282"/>
        <end position="294"/>
    </location>
</feature>
<keyword evidence="5" id="KW-0547">Nucleotide-binding</keyword>
<keyword evidence="8" id="KW-0472">Membrane</keyword>
<feature type="region of interest" description="Disordered" evidence="9">
    <location>
        <begin position="1"/>
        <end position="20"/>
    </location>
</feature>
<keyword evidence="6" id="KW-0067">ATP-binding</keyword>
<keyword evidence="4" id="KW-1003">Cell membrane</keyword>
<dbReference type="KEGG" id="pib:BBD41_19065"/>
<keyword evidence="3" id="KW-0813">Transport</keyword>
<keyword evidence="13" id="KW-1185">Reference proteome</keyword>
<feature type="domain" description="ABC transporter" evidence="10">
    <location>
        <begin position="25"/>
        <end position="253"/>
    </location>
</feature>
<dbReference type="Pfam" id="PF00005">
    <property type="entry name" value="ABC_tran"/>
    <property type="match status" value="2"/>
</dbReference>
<dbReference type="InterPro" id="IPR003439">
    <property type="entry name" value="ABC_transporter-like_ATP-bd"/>
</dbReference>
<dbReference type="InterPro" id="IPR050095">
    <property type="entry name" value="ECF_ABC_transporter_ATP-bd"/>
</dbReference>
<evidence type="ECO:0000313" key="11">
    <source>
        <dbReference type="EMBL" id="ANY74499.1"/>
    </source>
</evidence>
<evidence type="ECO:0000256" key="3">
    <source>
        <dbReference type="ARBA" id="ARBA00022448"/>
    </source>
</evidence>
<dbReference type="EMBL" id="CP016809">
    <property type="protein sequence ID" value="ANY74499.1"/>
    <property type="molecule type" value="Genomic_DNA"/>
</dbReference>
<evidence type="ECO:0000256" key="7">
    <source>
        <dbReference type="ARBA" id="ARBA00022967"/>
    </source>
</evidence>
<reference evidence="11" key="1">
    <citation type="submission" date="2016-08" db="EMBL/GenBank/DDBJ databases">
        <title>Complete Genome Seqeunce of Paenibacillus sp. nov. IHBB 9852 from high altitute lake of Indian trans-Himalayas.</title>
        <authorList>
            <person name="Kiran S."/>
            <person name="Swarnkar M.K."/>
            <person name="Rana A."/>
            <person name="Tewari R."/>
            <person name="Gulati A."/>
        </authorList>
    </citation>
    <scope>NUCLEOTIDE SEQUENCE [LARGE SCALE GENOMIC DNA]</scope>
    <source>
        <strain evidence="11">IHBB 9852</strain>
    </source>
</reference>
<dbReference type="InterPro" id="IPR017871">
    <property type="entry name" value="ABC_transporter-like_CS"/>
</dbReference>
<dbReference type="InterPro" id="IPR015856">
    <property type="entry name" value="ABC_transpr_CbiO/EcfA_su"/>
</dbReference>
<evidence type="ECO:0000256" key="1">
    <source>
        <dbReference type="ARBA" id="ARBA00004202"/>
    </source>
</evidence>